<evidence type="ECO:0000256" key="1">
    <source>
        <dbReference type="SAM" id="MobiDB-lite"/>
    </source>
</evidence>
<dbReference type="InParanoid" id="A0A2V0NR76"/>
<keyword evidence="3" id="KW-1185">Reference proteome</keyword>
<dbReference type="Proteomes" id="UP000247498">
    <property type="component" value="Unassembled WGS sequence"/>
</dbReference>
<dbReference type="AlphaFoldDB" id="A0A2V0NR76"/>
<evidence type="ECO:0000313" key="3">
    <source>
        <dbReference type="Proteomes" id="UP000247498"/>
    </source>
</evidence>
<dbReference type="FunCoup" id="A0A2V0NR76">
    <property type="interactions" value="88"/>
</dbReference>
<gene>
    <name evidence="2" type="ORF">Rsub_03274</name>
</gene>
<dbReference type="EMBL" id="BDRX01000015">
    <property type="protein sequence ID" value="GBF90141.1"/>
    <property type="molecule type" value="Genomic_DNA"/>
</dbReference>
<accession>A0A2V0NR76</accession>
<dbReference type="PANTHER" id="PTHR34687:SF1">
    <property type="entry name" value="CHAPERONE PROTEIN DNAJ-LIKE PROTEIN"/>
    <property type="match status" value="1"/>
</dbReference>
<feature type="region of interest" description="Disordered" evidence="1">
    <location>
        <begin position="1"/>
        <end position="20"/>
    </location>
</feature>
<proteinExistence type="predicted"/>
<reference evidence="2 3" key="1">
    <citation type="journal article" date="2018" name="Sci. Rep.">
        <title>Raphidocelis subcapitata (=Pseudokirchneriella subcapitata) provides an insight into genome evolution and environmental adaptations in the Sphaeropleales.</title>
        <authorList>
            <person name="Suzuki S."/>
            <person name="Yamaguchi H."/>
            <person name="Nakajima N."/>
            <person name="Kawachi M."/>
        </authorList>
    </citation>
    <scope>NUCLEOTIDE SEQUENCE [LARGE SCALE GENOMIC DNA]</scope>
    <source>
        <strain evidence="2 3">NIES-35</strain>
    </source>
</reference>
<name>A0A2V0NR76_9CHLO</name>
<evidence type="ECO:0000313" key="2">
    <source>
        <dbReference type="EMBL" id="GBF90141.1"/>
    </source>
</evidence>
<protein>
    <submittedName>
        <fullName evidence="2">Uncharacterized protein</fullName>
    </submittedName>
</protein>
<sequence>MQQVHSLPRPRPAAACPSRRRAAALRVQPPRAFSVGAASSPDPSGLLSLALSASALFGGLLLLQKLAAEERLEQQRAARPCPSCQGRGVEPCVCNRWSDGDAGCASCNRTGLMRCRSCGGGGTAVPIKATLTRH</sequence>
<dbReference type="OrthoDB" id="525163at2759"/>
<dbReference type="STRING" id="307507.A0A2V0NR76"/>
<organism evidence="2 3">
    <name type="scientific">Raphidocelis subcapitata</name>
    <dbReference type="NCBI Taxonomy" id="307507"/>
    <lineage>
        <taxon>Eukaryota</taxon>
        <taxon>Viridiplantae</taxon>
        <taxon>Chlorophyta</taxon>
        <taxon>core chlorophytes</taxon>
        <taxon>Chlorophyceae</taxon>
        <taxon>CS clade</taxon>
        <taxon>Sphaeropleales</taxon>
        <taxon>Selenastraceae</taxon>
        <taxon>Raphidocelis</taxon>
    </lineage>
</organism>
<dbReference type="PANTHER" id="PTHR34687">
    <property type="entry name" value="CHAPERONE PROTEIN DNAJ-LIKE PROTEIN"/>
    <property type="match status" value="1"/>
</dbReference>
<comment type="caution">
    <text evidence="2">The sequence shown here is derived from an EMBL/GenBank/DDBJ whole genome shotgun (WGS) entry which is preliminary data.</text>
</comment>